<name>A0ABQ4SA83_9HYPH</name>
<accession>A0ABQ4SA83</accession>
<dbReference type="Proteomes" id="UP001055153">
    <property type="component" value="Unassembled WGS sequence"/>
</dbReference>
<reference evidence="1" key="2">
    <citation type="submission" date="2021-08" db="EMBL/GenBank/DDBJ databases">
        <authorList>
            <person name="Tani A."/>
            <person name="Ola A."/>
            <person name="Ogura Y."/>
            <person name="Katsura K."/>
            <person name="Hayashi T."/>
        </authorList>
    </citation>
    <scope>NUCLEOTIDE SEQUENCE</scope>
    <source>
        <strain evidence="1">DSM 17168</strain>
    </source>
</reference>
<keyword evidence="2" id="KW-1185">Reference proteome</keyword>
<dbReference type="EMBL" id="BPQQ01000022">
    <property type="protein sequence ID" value="GJE00017.1"/>
    <property type="molecule type" value="Genomic_DNA"/>
</dbReference>
<sequence length="248" mass="27514">MAKPEDIDAPMTLEIDGTAVSPEKFIRALTAFFDVVREVSPTLDDGTRPEWTIQVKQGSNLVGAYPGKGVPSFMVDHILAVLGEGVAQIEKDAVEPEAFTDKALASLRKLGQISGRSGGDDTLIRVWVGKHHQRITQRSVANVTQILEATYVEHGSVTGRLQTITERGGLKFLVDEELWGRQVRCNMPDRLVPDALKAFRKRVEVYGPVRYRRDGVPFSVFVKEIEVMPEKGDLPTIEDVYGILRSVD</sequence>
<proteinExistence type="predicted"/>
<evidence type="ECO:0000313" key="1">
    <source>
        <dbReference type="EMBL" id="GJE00017.1"/>
    </source>
</evidence>
<reference evidence="1" key="1">
    <citation type="journal article" date="2021" name="Front. Microbiol.">
        <title>Comprehensive Comparative Genomics and Phenotyping of Methylobacterium Species.</title>
        <authorList>
            <person name="Alessa O."/>
            <person name="Ogura Y."/>
            <person name="Fujitani Y."/>
            <person name="Takami H."/>
            <person name="Hayashi T."/>
            <person name="Sahin N."/>
            <person name="Tani A."/>
        </authorList>
    </citation>
    <scope>NUCLEOTIDE SEQUENCE</scope>
    <source>
        <strain evidence="1">DSM 17168</strain>
    </source>
</reference>
<dbReference type="RefSeq" id="WP_238234896.1">
    <property type="nucleotide sequence ID" value="NZ_BPQQ01000022.1"/>
</dbReference>
<gene>
    <name evidence="1" type="ORF">GMJLKIPL_1935</name>
</gene>
<evidence type="ECO:0000313" key="2">
    <source>
        <dbReference type="Proteomes" id="UP001055153"/>
    </source>
</evidence>
<comment type="caution">
    <text evidence="1">The sequence shown here is derived from an EMBL/GenBank/DDBJ whole genome shotgun (WGS) entry which is preliminary data.</text>
</comment>
<organism evidence="1 2">
    <name type="scientific">Methylobacterium isbiliense</name>
    <dbReference type="NCBI Taxonomy" id="315478"/>
    <lineage>
        <taxon>Bacteria</taxon>
        <taxon>Pseudomonadati</taxon>
        <taxon>Pseudomonadota</taxon>
        <taxon>Alphaproteobacteria</taxon>
        <taxon>Hyphomicrobiales</taxon>
        <taxon>Methylobacteriaceae</taxon>
        <taxon>Methylobacterium</taxon>
    </lineage>
</organism>
<protein>
    <submittedName>
        <fullName evidence="1">Uncharacterized protein</fullName>
    </submittedName>
</protein>